<proteinExistence type="inferred from homology"/>
<dbReference type="SUPFAM" id="SSF52540">
    <property type="entry name" value="P-loop containing nucleoside triphosphate hydrolases"/>
    <property type="match status" value="1"/>
</dbReference>
<dbReference type="InterPro" id="IPR051539">
    <property type="entry name" value="T4SS-coupling_protein"/>
</dbReference>
<evidence type="ECO:0000313" key="10">
    <source>
        <dbReference type="EMBL" id="MDN4578882.1"/>
    </source>
</evidence>
<dbReference type="Gene3D" id="3.40.50.300">
    <property type="entry name" value="P-loop containing nucleotide triphosphate hydrolases"/>
    <property type="match status" value="1"/>
</dbReference>
<feature type="region of interest" description="Disordered" evidence="7">
    <location>
        <begin position="757"/>
        <end position="782"/>
    </location>
</feature>
<organism evidence="9 12">
    <name type="scientific">Pandoraea cepalis</name>
    <dbReference type="NCBI Taxonomy" id="2508294"/>
    <lineage>
        <taxon>Bacteria</taxon>
        <taxon>Pseudomonadati</taxon>
        <taxon>Pseudomonadota</taxon>
        <taxon>Betaproteobacteria</taxon>
        <taxon>Burkholderiales</taxon>
        <taxon>Burkholderiaceae</taxon>
        <taxon>Pandoraea</taxon>
    </lineage>
</organism>
<dbReference type="CDD" id="cd01127">
    <property type="entry name" value="TrwB_TraG_TraD_VirD4"/>
    <property type="match status" value="2"/>
</dbReference>
<comment type="subcellular location">
    <subcellularLocation>
        <location evidence="1">Cell membrane</location>
        <topology evidence="1">Multi-pass membrane protein</topology>
    </subcellularLocation>
</comment>
<evidence type="ECO:0000256" key="1">
    <source>
        <dbReference type="ARBA" id="ARBA00004651"/>
    </source>
</evidence>
<evidence type="ECO:0000313" key="9">
    <source>
        <dbReference type="EMBL" id="MDN4572036.1"/>
    </source>
</evidence>
<dbReference type="GO" id="GO:0005886">
    <property type="term" value="C:plasma membrane"/>
    <property type="evidence" value="ECO:0007669"/>
    <property type="project" value="UniProtKB-SubCell"/>
</dbReference>
<dbReference type="Pfam" id="PF02534">
    <property type="entry name" value="T4SS-DNA_transf"/>
    <property type="match status" value="1"/>
</dbReference>
<reference evidence="9" key="1">
    <citation type="submission" date="2018-04" db="EMBL/GenBank/DDBJ databases">
        <authorList>
            <person name="Jy Z."/>
        </authorList>
    </citation>
    <scope>NUCLEOTIDE SEQUENCE</scope>
    <source>
        <strain evidence="10">AS13</strain>
        <strain evidence="9">LA18</strain>
    </source>
</reference>
<keyword evidence="5 8" id="KW-1133">Transmembrane helix</keyword>
<evidence type="ECO:0000256" key="2">
    <source>
        <dbReference type="ARBA" id="ARBA00008806"/>
    </source>
</evidence>
<feature type="transmembrane region" description="Helical" evidence="8">
    <location>
        <begin position="20"/>
        <end position="39"/>
    </location>
</feature>
<accession>A0AAW7MH96</accession>
<name>A0AAW7MH96_9BURK</name>
<feature type="region of interest" description="Disordered" evidence="7">
    <location>
        <begin position="681"/>
        <end position="701"/>
    </location>
</feature>
<evidence type="ECO:0000256" key="4">
    <source>
        <dbReference type="ARBA" id="ARBA00022692"/>
    </source>
</evidence>
<evidence type="ECO:0008006" key="13">
    <source>
        <dbReference type="Google" id="ProtNLM"/>
    </source>
</evidence>
<dbReference type="EMBL" id="QAIC01000024">
    <property type="protein sequence ID" value="MDN4572036.1"/>
    <property type="molecule type" value="Genomic_DNA"/>
</dbReference>
<keyword evidence="3" id="KW-1003">Cell membrane</keyword>
<evidence type="ECO:0000256" key="6">
    <source>
        <dbReference type="ARBA" id="ARBA00023136"/>
    </source>
</evidence>
<sequence>MGAEKIRTLPNGKQTHAGVVMAQTVAFLLCLVVLAFWIATQYVAWKAGNQPALGEPLFRTANFALYTPVDYMIWLLKFGHVAEMDPIFRVGEYILLSLHGLFLPALWLSIRRGRKLRQMTDSHGSAHWADKKEVAQAGLLRANRSLLTRMLTKQDEYDGCDIYLAAYEDPRTHKLEYLINTQKAHTAICAPSGSGKGVGPVNTTLLSWRESVIVNDVKKELYALTAGFRKAIGQIVLRLEPLCTDGTGSRFNPLEEIRLRTIKEVGDAQNIAAIIVDPDGKGMDDHWAKTGHELLSAAMLHILYVGSNKTLRGLVSFFCDPTRTIEQVAESMLNAQHDPEGTQGWMDPLTGRRALTHPVVAEAARSFLNKSDNERSGVQSTALSYLSLYRDPLIAENTAVSDFRIRDLQHADRPVSLYIVTPPSDRHRLRPFVRLINNIWARLLTEEMQYRDGRSVKHYKWQVLALLEEFPSMGKMEIFEEVVAYLRSYGITLVIVFQDFAQLYKIYTVNESFTSNCPIKVIYTPDKVETAEIVSRYLGKTTIRQSSISYSGNRLNPLPMHAMSNVNDMGRNLLEPDEVLRVPTAVKSPDGLSILDAGDMLVVVRGSAPIYAKQILYFRDPVFDGRSKIPPPINADRLRGHPDEIPFAYVPHPVDEVYVPRNGDALPDDALDGRMCPEEQADLDEHAPPTPKHPAAVPEAPRPVTDSIFALQGKASTGRPYEVDEDGVVTFQDEAAEDSTNVLAPPHAVRYSAEQLATMNDEERFDAPVVGANPSEASDANQ</sequence>
<dbReference type="PANTHER" id="PTHR37937:SF1">
    <property type="entry name" value="CONJUGATIVE TRANSFER: DNA TRANSPORT"/>
    <property type="match status" value="1"/>
</dbReference>
<keyword evidence="4 8" id="KW-0812">Transmembrane</keyword>
<gene>
    <name evidence="9" type="ORF">DBA34_01960</name>
    <name evidence="10" type="ORF">DBB29_12230</name>
</gene>
<keyword evidence="11" id="KW-1185">Reference proteome</keyword>
<evidence type="ECO:0000256" key="3">
    <source>
        <dbReference type="ARBA" id="ARBA00022475"/>
    </source>
</evidence>
<keyword evidence="6 8" id="KW-0472">Membrane</keyword>
<dbReference type="EMBL" id="QAID01000040">
    <property type="protein sequence ID" value="MDN4578882.1"/>
    <property type="molecule type" value="Genomic_DNA"/>
</dbReference>
<comment type="caution">
    <text evidence="9">The sequence shown here is derived from an EMBL/GenBank/DDBJ whole genome shotgun (WGS) entry which is preliminary data.</text>
</comment>
<dbReference type="Proteomes" id="UP001172791">
    <property type="component" value="Unassembled WGS sequence"/>
</dbReference>
<dbReference type="InterPro" id="IPR027417">
    <property type="entry name" value="P-loop_NTPase"/>
</dbReference>
<protein>
    <recommendedName>
        <fullName evidence="13">Conjugal transfer protein TraG</fullName>
    </recommendedName>
</protein>
<dbReference type="PANTHER" id="PTHR37937">
    <property type="entry name" value="CONJUGATIVE TRANSFER: DNA TRANSPORT"/>
    <property type="match status" value="1"/>
</dbReference>
<evidence type="ECO:0000313" key="11">
    <source>
        <dbReference type="Proteomes" id="UP001172788"/>
    </source>
</evidence>
<evidence type="ECO:0000256" key="7">
    <source>
        <dbReference type="SAM" id="MobiDB-lite"/>
    </source>
</evidence>
<evidence type="ECO:0000313" key="12">
    <source>
        <dbReference type="Proteomes" id="UP001172791"/>
    </source>
</evidence>
<dbReference type="AlphaFoldDB" id="A0AAW7MH96"/>
<dbReference type="Proteomes" id="UP001172788">
    <property type="component" value="Unassembled WGS sequence"/>
</dbReference>
<evidence type="ECO:0000256" key="8">
    <source>
        <dbReference type="SAM" id="Phobius"/>
    </source>
</evidence>
<dbReference type="InterPro" id="IPR003688">
    <property type="entry name" value="TraG/VirD4"/>
</dbReference>
<comment type="similarity">
    <text evidence="2">Belongs to the VirD4/TraG family.</text>
</comment>
<feature type="transmembrane region" description="Helical" evidence="8">
    <location>
        <begin position="93"/>
        <end position="110"/>
    </location>
</feature>
<evidence type="ECO:0000256" key="5">
    <source>
        <dbReference type="ARBA" id="ARBA00022989"/>
    </source>
</evidence>